<proteinExistence type="predicted"/>
<dbReference type="KEGG" id="ttc:FOKN1_1734"/>
<dbReference type="OrthoDB" id="5296954at2"/>
<dbReference type="RefSeq" id="WP_096366244.1">
    <property type="nucleotide sequence ID" value="NZ_AP018052.1"/>
</dbReference>
<reference evidence="2 3" key="1">
    <citation type="submission" date="2017-05" db="EMBL/GenBank/DDBJ databases">
        <title>Thiocyanate degradation by Thiohalobacter thiocyanaticus FOKN1.</title>
        <authorList>
            <person name="Oshiki M."/>
            <person name="Fukushima T."/>
            <person name="Kawano S."/>
            <person name="Nakagawa J."/>
        </authorList>
    </citation>
    <scope>NUCLEOTIDE SEQUENCE [LARGE SCALE GENOMIC DNA]</scope>
    <source>
        <strain evidence="2 3">FOKN1</strain>
    </source>
</reference>
<evidence type="ECO:0000313" key="3">
    <source>
        <dbReference type="Proteomes" id="UP000218765"/>
    </source>
</evidence>
<evidence type="ECO:0000256" key="1">
    <source>
        <dbReference type="SAM" id="SignalP"/>
    </source>
</evidence>
<accession>A0A1Z4VR53</accession>
<name>A0A1Z4VR53_9GAMM</name>
<keyword evidence="2" id="KW-0449">Lipoprotein</keyword>
<keyword evidence="1" id="KW-0732">Signal</keyword>
<keyword evidence="3" id="KW-1185">Reference proteome</keyword>
<dbReference type="Pfam" id="PF12915">
    <property type="entry name" value="DUF3833"/>
    <property type="match status" value="1"/>
</dbReference>
<dbReference type="AlphaFoldDB" id="A0A1Z4VR53"/>
<dbReference type="PROSITE" id="PS51257">
    <property type="entry name" value="PROKAR_LIPOPROTEIN"/>
    <property type="match status" value="1"/>
</dbReference>
<protein>
    <submittedName>
        <fullName evidence="2">Lipoprotein</fullName>
    </submittedName>
</protein>
<evidence type="ECO:0000313" key="2">
    <source>
        <dbReference type="EMBL" id="BAZ94120.1"/>
    </source>
</evidence>
<sequence length="184" mass="21452">MTRLPVLILIACSLLLSAGCSHMQAQDYQGQQPPLVLEEYFLGELQAWGMFQNRRGEVKRRFRVDIDGRMEGDELVLQEDFVYADGERQQRIWRIHRLDEHHYEGRADDVVGVARGAQYGNALNWEYKLRLEVGGKHYVVHFDDWMFLQDERVMINRATMRKWGIRLGEVTLVFVKTDPGTTAP</sequence>
<organism evidence="2 3">
    <name type="scientific">Thiohalobacter thiocyanaticus</name>
    <dbReference type="NCBI Taxonomy" id="585455"/>
    <lineage>
        <taxon>Bacteria</taxon>
        <taxon>Pseudomonadati</taxon>
        <taxon>Pseudomonadota</taxon>
        <taxon>Gammaproteobacteria</taxon>
        <taxon>Thiohalobacterales</taxon>
        <taxon>Thiohalobacteraceae</taxon>
        <taxon>Thiohalobacter</taxon>
    </lineage>
</organism>
<dbReference type="InterPro" id="IPR024409">
    <property type="entry name" value="DUF3833"/>
</dbReference>
<dbReference type="Proteomes" id="UP000218765">
    <property type="component" value="Chromosome"/>
</dbReference>
<feature type="signal peptide" evidence="1">
    <location>
        <begin position="1"/>
        <end position="25"/>
    </location>
</feature>
<dbReference type="EMBL" id="AP018052">
    <property type="protein sequence ID" value="BAZ94120.1"/>
    <property type="molecule type" value="Genomic_DNA"/>
</dbReference>
<gene>
    <name evidence="2" type="ORF">FOKN1_1734</name>
</gene>
<feature type="chain" id="PRO_5012825782" evidence="1">
    <location>
        <begin position="26"/>
        <end position="184"/>
    </location>
</feature>